<dbReference type="EMBL" id="JAUSUK010000001">
    <property type="protein sequence ID" value="MDQ0324359.1"/>
    <property type="molecule type" value="Genomic_DNA"/>
</dbReference>
<evidence type="ECO:0000259" key="8">
    <source>
        <dbReference type="SMART" id="SM00062"/>
    </source>
</evidence>
<protein>
    <submittedName>
        <fullName evidence="10">Polar amino acid transport system substrate-binding protein</fullName>
    </submittedName>
</protein>
<dbReference type="Gene3D" id="3.40.190.10">
    <property type="entry name" value="Periplasmic binding protein-like II"/>
    <property type="match status" value="2"/>
</dbReference>
<keyword evidence="4 7" id="KW-0732">Signal</keyword>
<dbReference type="CDD" id="cd13702">
    <property type="entry name" value="PBP2_mlr5654_like"/>
    <property type="match status" value="1"/>
</dbReference>
<dbReference type="PROSITE" id="PS01039">
    <property type="entry name" value="SBP_BACTERIAL_3"/>
    <property type="match status" value="1"/>
</dbReference>
<name>A0ABU0C1G7_9BRAD</name>
<dbReference type="RefSeq" id="WP_307152665.1">
    <property type="nucleotide sequence ID" value="NZ_JAUSUK010000001.1"/>
</dbReference>
<comment type="similarity">
    <text evidence="2 6">Belongs to the bacterial solute-binding protein 3 family.</text>
</comment>
<dbReference type="InterPro" id="IPR005768">
    <property type="entry name" value="Lys_Arg_Orn-bd"/>
</dbReference>
<dbReference type="SMART" id="SM00079">
    <property type="entry name" value="PBPe"/>
    <property type="match status" value="1"/>
</dbReference>
<organism evidence="10 11">
    <name type="scientific">Rhodopseudomonas julia</name>
    <dbReference type="NCBI Taxonomy" id="200617"/>
    <lineage>
        <taxon>Bacteria</taxon>
        <taxon>Pseudomonadati</taxon>
        <taxon>Pseudomonadota</taxon>
        <taxon>Alphaproteobacteria</taxon>
        <taxon>Hyphomicrobiales</taxon>
        <taxon>Nitrobacteraceae</taxon>
        <taxon>Rhodopseudomonas</taxon>
    </lineage>
</organism>
<dbReference type="SUPFAM" id="SSF53850">
    <property type="entry name" value="Periplasmic binding protein-like II"/>
    <property type="match status" value="1"/>
</dbReference>
<dbReference type="InterPro" id="IPR018313">
    <property type="entry name" value="SBP_3_CS"/>
</dbReference>
<feature type="signal peptide" evidence="7">
    <location>
        <begin position="1"/>
        <end position="23"/>
    </location>
</feature>
<evidence type="ECO:0000256" key="1">
    <source>
        <dbReference type="ARBA" id="ARBA00004418"/>
    </source>
</evidence>
<dbReference type="InterPro" id="IPR001638">
    <property type="entry name" value="Solute-binding_3/MltF_N"/>
</dbReference>
<dbReference type="NCBIfam" id="TIGR01096">
    <property type="entry name" value="3A0103s03R"/>
    <property type="match status" value="1"/>
</dbReference>
<feature type="domain" description="Solute-binding protein family 3/N-terminal" evidence="8">
    <location>
        <begin position="26"/>
        <end position="253"/>
    </location>
</feature>
<evidence type="ECO:0000256" key="7">
    <source>
        <dbReference type="SAM" id="SignalP"/>
    </source>
</evidence>
<keyword evidence="5" id="KW-0574">Periplasm</keyword>
<reference evidence="10 11" key="1">
    <citation type="submission" date="2023-07" db="EMBL/GenBank/DDBJ databases">
        <title>Genomic Encyclopedia of Type Strains, Phase IV (KMG-IV): sequencing the most valuable type-strain genomes for metagenomic binning, comparative biology and taxonomic classification.</title>
        <authorList>
            <person name="Goeker M."/>
        </authorList>
    </citation>
    <scope>NUCLEOTIDE SEQUENCE [LARGE SCALE GENOMIC DNA]</scope>
    <source>
        <strain evidence="10 11">DSM 11549</strain>
    </source>
</reference>
<keyword evidence="3" id="KW-0813">Transport</keyword>
<evidence type="ECO:0000256" key="4">
    <source>
        <dbReference type="ARBA" id="ARBA00022729"/>
    </source>
</evidence>
<keyword evidence="11" id="KW-1185">Reference proteome</keyword>
<feature type="domain" description="Ionotropic glutamate receptor C-terminal" evidence="9">
    <location>
        <begin position="26"/>
        <end position="252"/>
    </location>
</feature>
<evidence type="ECO:0000256" key="2">
    <source>
        <dbReference type="ARBA" id="ARBA00010333"/>
    </source>
</evidence>
<comment type="subcellular location">
    <subcellularLocation>
        <location evidence="1">Periplasm</location>
    </subcellularLocation>
</comment>
<evidence type="ECO:0000259" key="9">
    <source>
        <dbReference type="SMART" id="SM00079"/>
    </source>
</evidence>
<gene>
    <name evidence="10" type="ORF">J2R99_000208</name>
</gene>
<evidence type="ECO:0000256" key="6">
    <source>
        <dbReference type="RuleBase" id="RU003744"/>
    </source>
</evidence>
<dbReference type="Pfam" id="PF00497">
    <property type="entry name" value="SBP_bac_3"/>
    <property type="match status" value="1"/>
</dbReference>
<dbReference type="SMART" id="SM00062">
    <property type="entry name" value="PBPb"/>
    <property type="match status" value="1"/>
</dbReference>
<dbReference type="Proteomes" id="UP001230253">
    <property type="component" value="Unassembled WGS sequence"/>
</dbReference>
<accession>A0ABU0C1G7</accession>
<feature type="chain" id="PRO_5046588601" evidence="7">
    <location>
        <begin position="24"/>
        <end position="257"/>
    </location>
</feature>
<dbReference type="PANTHER" id="PTHR35936:SF19">
    <property type="entry name" value="AMINO-ACID-BINDING PROTEIN YXEM-RELATED"/>
    <property type="match status" value="1"/>
</dbReference>
<comment type="caution">
    <text evidence="10">The sequence shown here is derived from an EMBL/GenBank/DDBJ whole genome shotgun (WGS) entry which is preliminary data.</text>
</comment>
<evidence type="ECO:0000256" key="3">
    <source>
        <dbReference type="ARBA" id="ARBA00022448"/>
    </source>
</evidence>
<evidence type="ECO:0000256" key="5">
    <source>
        <dbReference type="ARBA" id="ARBA00022764"/>
    </source>
</evidence>
<evidence type="ECO:0000313" key="10">
    <source>
        <dbReference type="EMBL" id="MDQ0324359.1"/>
    </source>
</evidence>
<proteinExistence type="inferred from homology"/>
<sequence>MSLFKKLAAATVLAVFATGAAQAQETLRIGTEGAYPPFSEITADGKLVGFDIDIANALCDEMKVKCEFISQDWDGIIPALLAGKYDAIVASMSITEERKEKVDFTDKYYDTPQAIVVPKDSDITEATAESMADRSVGAQSSTTHAQYAEQIFPDSDIRLYPSADEYKLDLSSGRLDAALDDVIVLSEWVDSEDGSCCKILTTLPGDPKIYGPGIGIAVRKGDDELREKLNAAIKAIRENGTYKKINDKYFDFDVYGG</sequence>
<dbReference type="PANTHER" id="PTHR35936">
    <property type="entry name" value="MEMBRANE-BOUND LYTIC MUREIN TRANSGLYCOSYLASE F"/>
    <property type="match status" value="1"/>
</dbReference>
<evidence type="ECO:0000313" key="11">
    <source>
        <dbReference type="Proteomes" id="UP001230253"/>
    </source>
</evidence>
<dbReference type="InterPro" id="IPR001320">
    <property type="entry name" value="Iontro_rcpt_C"/>
</dbReference>